<feature type="transmembrane region" description="Helical" evidence="1">
    <location>
        <begin position="12"/>
        <end position="31"/>
    </location>
</feature>
<dbReference type="RefSeq" id="WP_115990700.1">
    <property type="nucleotide sequence ID" value="NZ_QRDY01000001.1"/>
</dbReference>
<comment type="caution">
    <text evidence="2">The sequence shown here is derived from an EMBL/GenBank/DDBJ whole genome shotgun (WGS) entry which is preliminary data.</text>
</comment>
<protein>
    <submittedName>
        <fullName evidence="2">Uncharacterized protein</fullName>
    </submittedName>
</protein>
<sequence length="204" mass="22487">MSDNVQRKRSYAAPVLFVIMVVLVTMIIMAYSKYLLTRQTHTTDQGQQLSEQYKYALIFANRLHEGSEGFLNARNEAEKLRAARMLGEASIASTESLELFAEAELLSNGKSDDDNREALTAAMNAVIGPDSLMASIGEHEGPLTDEEKATLTVVRDGAERMRQSLSRFRPPSGEAGYRQMMTIGEWIPSANQAGVELKALSAQL</sequence>
<reference evidence="2 3" key="1">
    <citation type="submission" date="2018-07" db="EMBL/GenBank/DDBJ databases">
        <title>Genomic Encyclopedia of Type Strains, Phase III (KMG-III): the genomes of soil and plant-associated and newly described type strains.</title>
        <authorList>
            <person name="Whitman W."/>
        </authorList>
    </citation>
    <scope>NUCLEOTIDE SEQUENCE [LARGE SCALE GENOMIC DNA]</scope>
    <source>
        <strain evidence="2 3">CECT 8236</strain>
    </source>
</reference>
<evidence type="ECO:0000256" key="1">
    <source>
        <dbReference type="SAM" id="Phobius"/>
    </source>
</evidence>
<keyword evidence="3" id="KW-1185">Reference proteome</keyword>
<accession>A0A3D9IVI0</accession>
<organism evidence="2 3">
    <name type="scientific">Cohnella lupini</name>
    <dbReference type="NCBI Taxonomy" id="1294267"/>
    <lineage>
        <taxon>Bacteria</taxon>
        <taxon>Bacillati</taxon>
        <taxon>Bacillota</taxon>
        <taxon>Bacilli</taxon>
        <taxon>Bacillales</taxon>
        <taxon>Paenibacillaceae</taxon>
        <taxon>Cohnella</taxon>
    </lineage>
</organism>
<dbReference type="AlphaFoldDB" id="A0A3D9IVI0"/>
<keyword evidence="1" id="KW-0812">Transmembrane</keyword>
<proteinExistence type="predicted"/>
<gene>
    <name evidence="2" type="ORF">DFP95_101200</name>
</gene>
<name>A0A3D9IVI0_9BACL</name>
<evidence type="ECO:0000313" key="2">
    <source>
        <dbReference type="EMBL" id="RED65711.1"/>
    </source>
</evidence>
<dbReference type="Proteomes" id="UP000256869">
    <property type="component" value="Unassembled WGS sequence"/>
</dbReference>
<evidence type="ECO:0000313" key="3">
    <source>
        <dbReference type="Proteomes" id="UP000256869"/>
    </source>
</evidence>
<keyword evidence="1" id="KW-0472">Membrane</keyword>
<keyword evidence="1" id="KW-1133">Transmembrane helix</keyword>
<dbReference type="EMBL" id="QRDY01000001">
    <property type="protein sequence ID" value="RED65711.1"/>
    <property type="molecule type" value="Genomic_DNA"/>
</dbReference>
<dbReference type="OrthoDB" id="2679677at2"/>